<gene>
    <name evidence="1" type="ORF">EDD27_3473</name>
</gene>
<keyword evidence="2" id="KW-1185">Reference proteome</keyword>
<protein>
    <submittedName>
        <fullName evidence="1">Uncharacterized protein</fullName>
    </submittedName>
</protein>
<dbReference type="AlphaFoldDB" id="A0A438M587"/>
<dbReference type="Proteomes" id="UP000284824">
    <property type="component" value="Unassembled WGS sequence"/>
</dbReference>
<comment type="caution">
    <text evidence="1">The sequence shown here is derived from an EMBL/GenBank/DDBJ whole genome shotgun (WGS) entry which is preliminary data.</text>
</comment>
<evidence type="ECO:0000313" key="2">
    <source>
        <dbReference type="Proteomes" id="UP000284824"/>
    </source>
</evidence>
<organism evidence="1 2">
    <name type="scientific">Nonomuraea polychroma</name>
    <dbReference type="NCBI Taxonomy" id="46176"/>
    <lineage>
        <taxon>Bacteria</taxon>
        <taxon>Bacillati</taxon>
        <taxon>Actinomycetota</taxon>
        <taxon>Actinomycetes</taxon>
        <taxon>Streptosporangiales</taxon>
        <taxon>Streptosporangiaceae</taxon>
        <taxon>Nonomuraea</taxon>
    </lineage>
</organism>
<name>A0A438M587_9ACTN</name>
<reference evidence="1 2" key="1">
    <citation type="submission" date="2019-01" db="EMBL/GenBank/DDBJ databases">
        <title>Sequencing the genomes of 1000 actinobacteria strains.</title>
        <authorList>
            <person name="Klenk H.-P."/>
        </authorList>
    </citation>
    <scope>NUCLEOTIDE SEQUENCE [LARGE SCALE GENOMIC DNA]</scope>
    <source>
        <strain evidence="1 2">DSM 43925</strain>
    </source>
</reference>
<evidence type="ECO:0000313" key="1">
    <source>
        <dbReference type="EMBL" id="RVX41020.1"/>
    </source>
</evidence>
<dbReference type="RefSeq" id="WP_277750722.1">
    <property type="nucleotide sequence ID" value="NZ_SAUN01000001.1"/>
</dbReference>
<sequence length="41" mass="4596">MEENIAADGIQLTAEQIAKLDNLPPAAGEHHNEEHMQMIER</sequence>
<accession>A0A438M587</accession>
<dbReference type="EMBL" id="SAUN01000001">
    <property type="protein sequence ID" value="RVX41020.1"/>
    <property type="molecule type" value="Genomic_DNA"/>
</dbReference>
<proteinExistence type="predicted"/>